<keyword evidence="5" id="KW-1185">Reference proteome</keyword>
<keyword evidence="1" id="KW-0433">Leucine-rich repeat</keyword>
<dbReference type="InterPro" id="IPR050836">
    <property type="entry name" value="SDS22/Internalin_LRR"/>
</dbReference>
<comment type="caution">
    <text evidence="3">The sequence shown here is derived from an EMBL/GenBank/DDBJ whole genome shotgun (WGS) entry which is preliminary data.</text>
</comment>
<dbReference type="PANTHER" id="PTHR46652">
    <property type="entry name" value="LEUCINE-RICH REPEAT AND IQ DOMAIN-CONTAINING PROTEIN 1-RELATED"/>
    <property type="match status" value="1"/>
</dbReference>
<reference evidence="3" key="1">
    <citation type="submission" date="2023-06" db="EMBL/GenBank/DDBJ databases">
        <authorList>
            <person name="Kurt Z."/>
        </authorList>
    </citation>
    <scope>NUCLEOTIDE SEQUENCE</scope>
</reference>
<dbReference type="PANTHER" id="PTHR46652:SF3">
    <property type="entry name" value="LEUCINE-RICH REPEAT-CONTAINING PROTEIN 9"/>
    <property type="match status" value="1"/>
</dbReference>
<dbReference type="EMBL" id="CATOUU010000651">
    <property type="protein sequence ID" value="CAI9937750.1"/>
    <property type="molecule type" value="Genomic_DNA"/>
</dbReference>
<dbReference type="InterPro" id="IPR001611">
    <property type="entry name" value="Leu-rich_rpt"/>
</dbReference>
<evidence type="ECO:0000313" key="5">
    <source>
        <dbReference type="Proteomes" id="UP001642409"/>
    </source>
</evidence>
<proteinExistence type="predicted"/>
<organism evidence="3">
    <name type="scientific">Hexamita inflata</name>
    <dbReference type="NCBI Taxonomy" id="28002"/>
    <lineage>
        <taxon>Eukaryota</taxon>
        <taxon>Metamonada</taxon>
        <taxon>Diplomonadida</taxon>
        <taxon>Hexamitidae</taxon>
        <taxon>Hexamitinae</taxon>
        <taxon>Hexamita</taxon>
    </lineage>
</organism>
<keyword evidence="2" id="KW-0677">Repeat</keyword>
<dbReference type="PROSITE" id="PS51450">
    <property type="entry name" value="LRR"/>
    <property type="match status" value="1"/>
</dbReference>
<dbReference type="EMBL" id="CAXDID020000607">
    <property type="protein sequence ID" value="CAL6106193.1"/>
    <property type="molecule type" value="Genomic_DNA"/>
</dbReference>
<evidence type="ECO:0000256" key="1">
    <source>
        <dbReference type="ARBA" id="ARBA00022614"/>
    </source>
</evidence>
<reference evidence="4 5" key="2">
    <citation type="submission" date="2024-07" db="EMBL/GenBank/DDBJ databases">
        <authorList>
            <person name="Akdeniz Z."/>
        </authorList>
    </citation>
    <scope>NUCLEOTIDE SEQUENCE [LARGE SCALE GENOMIC DNA]</scope>
</reference>
<accession>A0AA86U100</accession>
<evidence type="ECO:0000256" key="2">
    <source>
        <dbReference type="ARBA" id="ARBA00022737"/>
    </source>
</evidence>
<dbReference type="SUPFAM" id="SSF52058">
    <property type="entry name" value="L domain-like"/>
    <property type="match status" value="1"/>
</dbReference>
<name>A0AA86U100_9EUKA</name>
<dbReference type="Gene3D" id="3.80.10.10">
    <property type="entry name" value="Ribonuclease Inhibitor"/>
    <property type="match status" value="1"/>
</dbReference>
<dbReference type="Proteomes" id="UP001642409">
    <property type="component" value="Unassembled WGS sequence"/>
</dbReference>
<dbReference type="InterPro" id="IPR032675">
    <property type="entry name" value="LRR_dom_sf"/>
</dbReference>
<evidence type="ECO:0000313" key="4">
    <source>
        <dbReference type="EMBL" id="CAL6106193.1"/>
    </source>
</evidence>
<dbReference type="AlphaFoldDB" id="A0AA86U100"/>
<gene>
    <name evidence="3" type="ORF">HINF_LOCUS25395</name>
    <name evidence="4" type="ORF">HINF_LOCUS73623</name>
</gene>
<protein>
    <submittedName>
        <fullName evidence="3">Leucine-rich repeat domain-containing protein</fullName>
    </submittedName>
    <submittedName>
        <fullName evidence="4">Leucine-rich_repeat domain-containing protein</fullName>
    </submittedName>
</protein>
<evidence type="ECO:0000313" key="3">
    <source>
        <dbReference type="EMBL" id="CAI9937750.1"/>
    </source>
</evidence>
<sequence length="235" mass="27101">MEQKQIINEKNYCTCSETNKEDNKIDQIINLKQVNKMYYLSLYIENNSSIQDLKIVEQLYIVEIILSKCMNVKFTTNPSNLLYLSLLDCNISDSSGLQNFTQLKKLQITNSPLRSLSHISALVNLLSLQITGSKLTNVVGISNLKQLQYLDLSENAIISIQPLSQLLQTKQFKQLYLDDNFIIDLEWLVPNYSDWICRQRVPADSDYQNYIQDTNLNINVAQLKSSFTKTRKFAP</sequence>